<evidence type="ECO:0000313" key="1">
    <source>
        <dbReference type="EMBL" id="HAR56854.1"/>
    </source>
</evidence>
<evidence type="ECO:0000313" key="2">
    <source>
        <dbReference type="Proteomes" id="UP000262878"/>
    </source>
</evidence>
<organism evidence="1 2">
    <name type="scientific">Idiomarina baltica</name>
    <dbReference type="NCBI Taxonomy" id="190892"/>
    <lineage>
        <taxon>Bacteria</taxon>
        <taxon>Pseudomonadati</taxon>
        <taxon>Pseudomonadota</taxon>
        <taxon>Gammaproteobacteria</taxon>
        <taxon>Alteromonadales</taxon>
        <taxon>Idiomarinaceae</taxon>
        <taxon>Idiomarina</taxon>
    </lineage>
</organism>
<dbReference type="EMBL" id="DMUP01000211">
    <property type="protein sequence ID" value="HAR56854.1"/>
    <property type="molecule type" value="Genomic_DNA"/>
</dbReference>
<keyword evidence="1" id="KW-0489">Methyltransferase</keyword>
<name>A0A348WQP2_9GAMM</name>
<dbReference type="AlphaFoldDB" id="A0A348WQP2"/>
<feature type="non-terminal residue" evidence="1">
    <location>
        <position position="46"/>
    </location>
</feature>
<dbReference type="GO" id="GO:0008168">
    <property type="term" value="F:methyltransferase activity"/>
    <property type="evidence" value="ECO:0007669"/>
    <property type="project" value="UniProtKB-KW"/>
</dbReference>
<comment type="caution">
    <text evidence="1">The sequence shown here is derived from an EMBL/GenBank/DDBJ whole genome shotgun (WGS) entry which is preliminary data.</text>
</comment>
<reference evidence="1 2" key="1">
    <citation type="journal article" date="2018" name="Nat. Biotechnol.">
        <title>A standardized bacterial taxonomy based on genome phylogeny substantially revises the tree of life.</title>
        <authorList>
            <person name="Parks D.H."/>
            <person name="Chuvochina M."/>
            <person name="Waite D.W."/>
            <person name="Rinke C."/>
            <person name="Skarshewski A."/>
            <person name="Chaumeil P.A."/>
            <person name="Hugenholtz P."/>
        </authorList>
    </citation>
    <scope>NUCLEOTIDE SEQUENCE [LARGE SCALE GENOMIC DNA]</scope>
    <source>
        <strain evidence="1">UBA9360</strain>
    </source>
</reference>
<accession>A0A348WQP2</accession>
<sequence>ECTFCSTGQQGFNRNLNVAEIIGQVWRVNQLLGAYGKTGIKPVTNV</sequence>
<gene>
    <name evidence="1" type="ORF">DCR58_08740</name>
</gene>
<protein>
    <submittedName>
        <fullName evidence="1">Bifunctional tRNA (Adenosine(37)-C2)-methyltransferase TrmG/ribosomal RNA large subunit methyltransferase RlmN</fullName>
    </submittedName>
</protein>
<dbReference type="GO" id="GO:0032259">
    <property type="term" value="P:methylation"/>
    <property type="evidence" value="ECO:0007669"/>
    <property type="project" value="UniProtKB-KW"/>
</dbReference>
<keyword evidence="1" id="KW-0808">Transferase</keyword>
<proteinExistence type="predicted"/>
<dbReference type="InterPro" id="IPR013785">
    <property type="entry name" value="Aldolase_TIM"/>
</dbReference>
<dbReference type="Proteomes" id="UP000262878">
    <property type="component" value="Unassembled WGS sequence"/>
</dbReference>
<feature type="non-terminal residue" evidence="1">
    <location>
        <position position="1"/>
    </location>
</feature>
<dbReference type="Gene3D" id="3.20.20.70">
    <property type="entry name" value="Aldolase class I"/>
    <property type="match status" value="1"/>
</dbReference>